<proteinExistence type="predicted"/>
<dbReference type="EMBL" id="JADWDC010000073">
    <property type="protein sequence ID" value="MCC0179235.1"/>
    <property type="molecule type" value="Genomic_DNA"/>
</dbReference>
<name>A0A964BTJ9_9CYAN</name>
<organism evidence="1 2">
    <name type="scientific">Waterburya agarophytonicola KI4</name>
    <dbReference type="NCBI Taxonomy" id="2874699"/>
    <lineage>
        <taxon>Bacteria</taxon>
        <taxon>Bacillati</taxon>
        <taxon>Cyanobacteriota</taxon>
        <taxon>Cyanophyceae</taxon>
        <taxon>Pleurocapsales</taxon>
        <taxon>Hyellaceae</taxon>
        <taxon>Waterburya</taxon>
        <taxon>Waterburya agarophytonicola</taxon>
    </lineage>
</organism>
<evidence type="ECO:0000313" key="2">
    <source>
        <dbReference type="Proteomes" id="UP000729733"/>
    </source>
</evidence>
<accession>A0A964BTJ9</accession>
<sequence>MLGLATEKCSDPTTRCKEHRDFRDEFVSDYKPHQNLIIGLLIRAELSKFGISLDEKEDTKKHLIKLIDPSSITNLTNEGIDSMNAYASGGFDYLTENFDSKPYHVEEFLISYVKLLQKAVDGSKLWS</sequence>
<gene>
    <name evidence="1" type="ORF">I4641_19925</name>
</gene>
<keyword evidence="2" id="KW-1185">Reference proteome</keyword>
<protein>
    <submittedName>
        <fullName evidence="1">Uncharacterized protein</fullName>
    </submittedName>
</protein>
<comment type="caution">
    <text evidence="1">The sequence shown here is derived from an EMBL/GenBank/DDBJ whole genome shotgun (WGS) entry which is preliminary data.</text>
</comment>
<dbReference type="RefSeq" id="WP_229642337.1">
    <property type="nucleotide sequence ID" value="NZ_JADWDC010000073.1"/>
</dbReference>
<evidence type="ECO:0000313" key="1">
    <source>
        <dbReference type="EMBL" id="MCC0179235.1"/>
    </source>
</evidence>
<reference evidence="1" key="1">
    <citation type="journal article" date="2021" name="Antonie Van Leeuwenhoek">
        <title>Draft genome and description of Waterburya agarophytonicola gen. nov. sp. nov. (Pleurocapsales, Cyanobacteria): a seaweed symbiont.</title>
        <authorList>
            <person name="Bonthond G."/>
            <person name="Shalygin S."/>
            <person name="Bayer T."/>
            <person name="Weinberger F."/>
        </authorList>
    </citation>
    <scope>NUCLEOTIDE SEQUENCE</scope>
    <source>
        <strain evidence="1">KI4</strain>
    </source>
</reference>
<dbReference type="Proteomes" id="UP000729733">
    <property type="component" value="Unassembled WGS sequence"/>
</dbReference>
<dbReference type="AlphaFoldDB" id="A0A964BTJ9"/>